<feature type="domain" description="Glycosyl transferase family 1" evidence="1">
    <location>
        <begin position="213"/>
        <end position="358"/>
    </location>
</feature>
<dbReference type="RefSeq" id="WP_048693208.1">
    <property type="nucleotide sequence ID" value="NZ_KQ130494.1"/>
</dbReference>
<dbReference type="GO" id="GO:0016758">
    <property type="term" value="F:hexosyltransferase activity"/>
    <property type="evidence" value="ECO:0007669"/>
    <property type="project" value="TreeGrafter"/>
</dbReference>
<sequence>MKILLFTFYYKPDLCAGSFRTTALVEQLKHLPNVEIEIVTTMPNRYASFESAASKFEQTDNVTIHRIELPSHNSGMLDQIKSFRAYFKAARKLVSGKSYDLVVSTSSRLFTAFLGAFVAKQKQIPLYLDIRDIFVDTIKDVLNPKLAMLAKPILHLVENYTFSKAKHINLVSEGFKPYFAPRFKQPTYSYFTNGIDNEFINVSSEAQCINSIDAQHKKITVLYAGNIGEGQGLHSVLPALANNAGDKYQFKIIGDGGRKKQLEQACIGIDNISLLPPVKRAELVGEYLNADVLFLHLNDYPAFKKVLPSKIFEYAAMGKPILAGVQGYSAQFINEQVENAKVFYPNDGKQAALALQSLDLIATNRDGFIRKFARENIMQNMAQSIFDISGTR</sequence>
<dbReference type="InterPro" id="IPR001296">
    <property type="entry name" value="Glyco_trans_1"/>
</dbReference>
<proteinExistence type="predicted"/>
<dbReference type="Proteomes" id="UP000037600">
    <property type="component" value="Unassembled WGS sequence"/>
</dbReference>
<dbReference type="PATRIC" id="fig|1513271.3.peg.2637"/>
<dbReference type="CDD" id="cd03794">
    <property type="entry name" value="GT4_WbuB-like"/>
    <property type="match status" value="1"/>
</dbReference>
<keyword evidence="2" id="KW-0808">Transferase</keyword>
<dbReference type="EMBL" id="LAZL01000021">
    <property type="protein sequence ID" value="KMT64749.1"/>
    <property type="molecule type" value="Genomic_DNA"/>
</dbReference>
<protein>
    <submittedName>
        <fullName evidence="2">Glycosyl transferase family 1</fullName>
    </submittedName>
</protein>
<comment type="caution">
    <text evidence="2">The sequence shown here is derived from an EMBL/GenBank/DDBJ whole genome shotgun (WGS) entry which is preliminary data.</text>
</comment>
<dbReference type="InterPro" id="IPR050194">
    <property type="entry name" value="Glycosyltransferase_grp1"/>
</dbReference>
<organism evidence="2 3">
    <name type="scientific">Catenovulum maritimum</name>
    <dbReference type="NCBI Taxonomy" id="1513271"/>
    <lineage>
        <taxon>Bacteria</taxon>
        <taxon>Pseudomonadati</taxon>
        <taxon>Pseudomonadota</taxon>
        <taxon>Gammaproteobacteria</taxon>
        <taxon>Alteromonadales</taxon>
        <taxon>Alteromonadaceae</taxon>
        <taxon>Catenovulum</taxon>
    </lineage>
</organism>
<dbReference type="SUPFAM" id="SSF53756">
    <property type="entry name" value="UDP-Glycosyltransferase/glycogen phosphorylase"/>
    <property type="match status" value="1"/>
</dbReference>
<evidence type="ECO:0000313" key="3">
    <source>
        <dbReference type="Proteomes" id="UP000037600"/>
    </source>
</evidence>
<dbReference type="PANTHER" id="PTHR45947:SF3">
    <property type="entry name" value="SULFOQUINOVOSYL TRANSFERASE SQD2"/>
    <property type="match status" value="1"/>
</dbReference>
<dbReference type="AlphaFoldDB" id="A0A0J8GTV5"/>
<gene>
    <name evidence="2" type="ORF">XM47_12885</name>
</gene>
<dbReference type="Gene3D" id="3.40.50.2000">
    <property type="entry name" value="Glycogen Phosphorylase B"/>
    <property type="match status" value="2"/>
</dbReference>
<keyword evidence="3" id="KW-1185">Reference proteome</keyword>
<evidence type="ECO:0000313" key="2">
    <source>
        <dbReference type="EMBL" id="KMT64749.1"/>
    </source>
</evidence>
<accession>A0A0J8GTV5</accession>
<name>A0A0J8GTV5_9ALTE</name>
<dbReference type="Pfam" id="PF00534">
    <property type="entry name" value="Glycos_transf_1"/>
    <property type="match status" value="1"/>
</dbReference>
<evidence type="ECO:0000259" key="1">
    <source>
        <dbReference type="Pfam" id="PF00534"/>
    </source>
</evidence>
<dbReference type="OrthoDB" id="9787293at2"/>
<dbReference type="PANTHER" id="PTHR45947">
    <property type="entry name" value="SULFOQUINOVOSYL TRANSFERASE SQD2"/>
    <property type="match status" value="1"/>
</dbReference>
<reference evidence="2 3" key="1">
    <citation type="submission" date="2015-04" db="EMBL/GenBank/DDBJ databases">
        <title>Draft Genome Sequence of the Novel Agar-Digesting Marine Bacterium Q1.</title>
        <authorList>
            <person name="Li Y."/>
            <person name="Li D."/>
            <person name="Chen G."/>
            <person name="Du Z."/>
        </authorList>
    </citation>
    <scope>NUCLEOTIDE SEQUENCE [LARGE SCALE GENOMIC DNA]</scope>
    <source>
        <strain evidence="2 3">Q1</strain>
    </source>
</reference>
<dbReference type="STRING" id="1513271.XM47_12885"/>